<dbReference type="Gene3D" id="3.80.10.10">
    <property type="entry name" value="Ribonuclease Inhibitor"/>
    <property type="match status" value="2"/>
</dbReference>
<dbReference type="InterPro" id="IPR001611">
    <property type="entry name" value="Leu-rich_rpt"/>
</dbReference>
<dbReference type="GO" id="GO:0031146">
    <property type="term" value="P:SCF-dependent proteasomal ubiquitin-dependent protein catabolic process"/>
    <property type="evidence" value="ECO:0007669"/>
    <property type="project" value="TreeGrafter"/>
</dbReference>
<organism evidence="1">
    <name type="scientific">Pelagomonas calceolata</name>
    <dbReference type="NCBI Taxonomy" id="35677"/>
    <lineage>
        <taxon>Eukaryota</taxon>
        <taxon>Sar</taxon>
        <taxon>Stramenopiles</taxon>
        <taxon>Ochrophyta</taxon>
        <taxon>Pelagophyceae</taxon>
        <taxon>Pelagomonadales</taxon>
        <taxon>Pelagomonadaceae</taxon>
        <taxon>Pelagomonas</taxon>
    </lineage>
</organism>
<dbReference type="EMBL" id="CAKKNE010000005">
    <property type="protein sequence ID" value="CAH0375764.1"/>
    <property type="molecule type" value="Genomic_DNA"/>
</dbReference>
<evidence type="ECO:0008006" key="4">
    <source>
        <dbReference type="Google" id="ProtNLM"/>
    </source>
</evidence>
<protein>
    <recommendedName>
        <fullName evidence="4">F-box domain-containing protein</fullName>
    </recommendedName>
</protein>
<evidence type="ECO:0000313" key="2">
    <source>
        <dbReference type="EMBL" id="CAH0375764.1"/>
    </source>
</evidence>
<dbReference type="SMART" id="SM00368">
    <property type="entry name" value="LRR_RI"/>
    <property type="match status" value="2"/>
</dbReference>
<dbReference type="AlphaFoldDB" id="A0A7S3ZW12"/>
<dbReference type="SUPFAM" id="SSF52047">
    <property type="entry name" value="RNI-like"/>
    <property type="match status" value="1"/>
</dbReference>
<reference evidence="2" key="2">
    <citation type="submission" date="2021-11" db="EMBL/GenBank/DDBJ databases">
        <authorList>
            <consortium name="Genoscope - CEA"/>
            <person name="William W."/>
        </authorList>
    </citation>
    <scope>NUCLEOTIDE SEQUENCE</scope>
</reference>
<dbReference type="Pfam" id="PF13516">
    <property type="entry name" value="LRR_6"/>
    <property type="match status" value="1"/>
</dbReference>
<keyword evidence="3" id="KW-1185">Reference proteome</keyword>
<name>A0A7S3ZW12_9STRA</name>
<dbReference type="PANTHER" id="PTHR13318">
    <property type="entry name" value="PARTNER OF PAIRED, ISOFORM B-RELATED"/>
    <property type="match status" value="1"/>
</dbReference>
<dbReference type="EMBL" id="HBIW01012893">
    <property type="protein sequence ID" value="CAE0695627.1"/>
    <property type="molecule type" value="Transcribed_RNA"/>
</dbReference>
<reference evidence="1" key="1">
    <citation type="submission" date="2021-01" db="EMBL/GenBank/DDBJ databases">
        <authorList>
            <person name="Corre E."/>
            <person name="Pelletier E."/>
            <person name="Niang G."/>
            <person name="Scheremetjew M."/>
            <person name="Finn R."/>
            <person name="Kale V."/>
            <person name="Holt S."/>
            <person name="Cochrane G."/>
            <person name="Meng A."/>
            <person name="Brown T."/>
            <person name="Cohen L."/>
        </authorList>
    </citation>
    <scope>NUCLEOTIDE SEQUENCE</scope>
    <source>
        <strain evidence="1">CCMP1756</strain>
    </source>
</reference>
<dbReference type="GO" id="GO:0019005">
    <property type="term" value="C:SCF ubiquitin ligase complex"/>
    <property type="evidence" value="ECO:0007669"/>
    <property type="project" value="TreeGrafter"/>
</dbReference>
<proteinExistence type="predicted"/>
<dbReference type="InterPro" id="IPR032675">
    <property type="entry name" value="LRR_dom_sf"/>
</dbReference>
<sequence>MSLNELRDAWRANDWGDAAMDTKQAAPLAQHPPHRRSRKRWDMILNGMPEDVLCRTLGLLLFESSDAPTDEDGVKAPPPPLLPQSPAAAALGLPEHADLAKLRERAAVASRLAVVSKPWQRLMKATGAFASLVLRHDRLVDTFDTRVVMGGVHREGADNALKALTASCQRVWFRDDGSGAFRKGAQFDRWLWDDVLPLASCVSLRCCGCPALDRLAFRNVVTLDLGFSDVDDSSLGHIGASSKHTLRRLALPMCHRVGSEGAGKLAGAGFSKLERLDISGCRLSAGDVAVLVASLRSSLRSLDLSQCRPDDLPPRPLPAHMEESYSYGAAVSGDITDDRLEHFATECGLTVVRGDATMTVHEPVPLALAFDPCCVADCVSLASTKQPSTLISVGPGRVQLINNGPRFVLSAVAVDFGGSFHKNRASAALAIADAHASTLRRCRFHRLCAKGTVPEPVDADVVARTVFCGMPCLVDAGFGHCGLTDVGLDLLGGAWRSGSLHALVELDLQRSRVSSAGLVALCDQLPSSLKLRRLDVSRCRIDDAAMIAIFRAGFDSLRILHADEIPPLTDNMLEPLRAPTCCPALVALHLRGVKHHGRITQHGVDDVLVARGLPPMDRRGPGLPGLRGGGLEILGAFATGKTPARRPAPRLPRHSTAFRGLQDYL</sequence>
<accession>A0A7S3ZW12</accession>
<dbReference type="Proteomes" id="UP000789595">
    <property type="component" value="Unassembled WGS sequence"/>
</dbReference>
<evidence type="ECO:0000313" key="3">
    <source>
        <dbReference type="Proteomes" id="UP000789595"/>
    </source>
</evidence>
<evidence type="ECO:0000313" key="1">
    <source>
        <dbReference type="EMBL" id="CAE0695627.1"/>
    </source>
</evidence>
<dbReference type="PANTHER" id="PTHR13318:SF190">
    <property type="entry name" value="PARTNER OF PAIRED, ISOFORM B"/>
    <property type="match status" value="1"/>
</dbReference>
<gene>
    <name evidence="1" type="ORF">PCAL00307_LOCUS11063</name>
    <name evidence="2" type="ORF">PECAL_5P03070</name>
</gene>